<sequence length="356" mass="39933">MCNSIKAIDVHHHFIPSFYTEELHRQGIKVVAGAPIPSWNPERSLDVMNMNAIRTAITSISSPGVYFGDKGSAVSLARRCNEYAKNIKELYPDRFGSFAVLPMPLPEESCREAVYALDTLKAEGVVLLASTGGKFLGNQDFDELMYELDRRNAVVFVHPDIHPSSETLGLKTPGFILEFLCDTTRAAVNLIYTGTFEKYPRIKWILAHAGGFLPYVAWRISLGNLLPEILEKAPQGILTYIRRLYFDTALSPSPFAMAALKELVEPDHILFGSDFPFAPEPLVIHQREELSKLEQFEPSTLEGIERVHALKLFPGLTMEGEGSEIAPKFDRINLSTTIKFQLIKRFVSFASKARNR</sequence>
<evidence type="ECO:0000313" key="4">
    <source>
        <dbReference type="Proteomes" id="UP000298458"/>
    </source>
</evidence>
<dbReference type="Pfam" id="PF04909">
    <property type="entry name" value="Amidohydro_2"/>
    <property type="match status" value="1"/>
</dbReference>
<dbReference type="Gene3D" id="3.20.20.140">
    <property type="entry name" value="Metal-dependent hydrolases"/>
    <property type="match status" value="1"/>
</dbReference>
<dbReference type="PANTHER" id="PTHR21240">
    <property type="entry name" value="2-AMINO-3-CARBOXYLMUCONATE-6-SEMIALDEHYDE DECARBOXYLASE"/>
    <property type="match status" value="1"/>
</dbReference>
<keyword evidence="4" id="KW-1185">Reference proteome</keyword>
<dbReference type="PANTHER" id="PTHR21240:SF28">
    <property type="entry name" value="ISO-OROTATE DECARBOXYLASE (EUROFUNG)"/>
    <property type="match status" value="1"/>
</dbReference>
<gene>
    <name evidence="3" type="ORF">EHO60_02015</name>
</gene>
<reference evidence="3" key="1">
    <citation type="journal article" date="2019" name="PLoS Negl. Trop. Dis.">
        <title>Revisiting the worldwide diversity of Leptospira species in the environment.</title>
        <authorList>
            <person name="Vincent A.T."/>
            <person name="Schiettekatte O."/>
            <person name="Bourhy P."/>
            <person name="Veyrier F.J."/>
            <person name="Picardeau M."/>
        </authorList>
    </citation>
    <scope>NUCLEOTIDE SEQUENCE [LARGE SCALE GENOMIC DNA]</scope>
    <source>
        <strain evidence="3">SSW15</strain>
    </source>
</reference>
<dbReference type="InterPro" id="IPR032465">
    <property type="entry name" value="ACMSD"/>
</dbReference>
<comment type="caution">
    <text evidence="3">The sequence shown here is derived from an EMBL/GenBank/DDBJ whole genome shotgun (WGS) entry which is preliminary data.</text>
</comment>
<dbReference type="EMBL" id="RQET01000001">
    <property type="protein sequence ID" value="TGK14144.1"/>
    <property type="molecule type" value="Genomic_DNA"/>
</dbReference>
<evidence type="ECO:0000256" key="1">
    <source>
        <dbReference type="ARBA" id="ARBA00023239"/>
    </source>
</evidence>
<dbReference type="InterPro" id="IPR006680">
    <property type="entry name" value="Amidohydro-rel"/>
</dbReference>
<dbReference type="GO" id="GO:0019748">
    <property type="term" value="P:secondary metabolic process"/>
    <property type="evidence" value="ECO:0007669"/>
    <property type="project" value="TreeGrafter"/>
</dbReference>
<evidence type="ECO:0000259" key="2">
    <source>
        <dbReference type="Pfam" id="PF04909"/>
    </source>
</evidence>
<name>A0A4R9GK68_9LEPT</name>
<feature type="domain" description="Amidohydrolase-related" evidence="2">
    <location>
        <begin position="8"/>
        <end position="286"/>
    </location>
</feature>
<dbReference type="AlphaFoldDB" id="A0A4R9GK68"/>
<dbReference type="GO" id="GO:0016831">
    <property type="term" value="F:carboxy-lyase activity"/>
    <property type="evidence" value="ECO:0007669"/>
    <property type="project" value="InterPro"/>
</dbReference>
<keyword evidence="3" id="KW-0378">Hydrolase</keyword>
<dbReference type="InterPro" id="IPR032466">
    <property type="entry name" value="Metal_Hydrolase"/>
</dbReference>
<dbReference type="OrthoDB" id="9771932at2"/>
<dbReference type="RefSeq" id="WP_135766486.1">
    <property type="nucleotide sequence ID" value="NZ_RQET01000001.1"/>
</dbReference>
<evidence type="ECO:0000313" key="3">
    <source>
        <dbReference type="EMBL" id="TGK14144.1"/>
    </source>
</evidence>
<organism evidence="3 4">
    <name type="scientific">Leptospira fletcheri</name>
    <dbReference type="NCBI Taxonomy" id="2484981"/>
    <lineage>
        <taxon>Bacteria</taxon>
        <taxon>Pseudomonadati</taxon>
        <taxon>Spirochaetota</taxon>
        <taxon>Spirochaetia</taxon>
        <taxon>Leptospirales</taxon>
        <taxon>Leptospiraceae</taxon>
        <taxon>Leptospira</taxon>
    </lineage>
</organism>
<protein>
    <submittedName>
        <fullName evidence="3">Amidohydrolase</fullName>
    </submittedName>
</protein>
<proteinExistence type="predicted"/>
<dbReference type="Proteomes" id="UP000298458">
    <property type="component" value="Unassembled WGS sequence"/>
</dbReference>
<dbReference type="GO" id="GO:0016787">
    <property type="term" value="F:hydrolase activity"/>
    <property type="evidence" value="ECO:0007669"/>
    <property type="project" value="UniProtKB-KW"/>
</dbReference>
<dbReference type="SUPFAM" id="SSF51556">
    <property type="entry name" value="Metallo-dependent hydrolases"/>
    <property type="match status" value="1"/>
</dbReference>
<accession>A0A4R9GK68</accession>
<keyword evidence="1" id="KW-0456">Lyase</keyword>
<dbReference type="GO" id="GO:0005737">
    <property type="term" value="C:cytoplasm"/>
    <property type="evidence" value="ECO:0007669"/>
    <property type="project" value="TreeGrafter"/>
</dbReference>